<sequence>LALWAVALLRRPIQSRPCSKVHSSLCATKCGLQVVSSAVGCERHFTVYRCAFTVIVIIHKYFIHSSPFISPHQPIQALNTVQPDTCAPTESDNSDTAELAAQASQWLTRALKFNPQCADAWCELGECCWRQGDPSEAANHFRQALKVNVSLFSQRTTYAYDTDCSYFFSCVWKGSPSI</sequence>
<protein>
    <submittedName>
        <fullName evidence="2">TPR_REGION domain-containing protein</fullName>
    </submittedName>
</protein>
<dbReference type="PROSITE" id="PS50005">
    <property type="entry name" value="TPR"/>
    <property type="match status" value="1"/>
</dbReference>
<evidence type="ECO:0000313" key="2">
    <source>
        <dbReference type="WBParaSite" id="ECPE_0001551201-mRNA-1"/>
    </source>
</evidence>
<proteinExistence type="predicted"/>
<reference evidence="2" key="1">
    <citation type="submission" date="2016-06" db="UniProtKB">
        <authorList>
            <consortium name="WormBaseParasite"/>
        </authorList>
    </citation>
    <scope>IDENTIFICATION</scope>
</reference>
<accession>A0A183B8D7</accession>
<feature type="repeat" description="TPR" evidence="1">
    <location>
        <begin position="118"/>
        <end position="151"/>
    </location>
</feature>
<dbReference type="SUPFAM" id="SSF48452">
    <property type="entry name" value="TPR-like"/>
    <property type="match status" value="1"/>
</dbReference>
<evidence type="ECO:0000256" key="1">
    <source>
        <dbReference type="PROSITE-ProRule" id="PRU00339"/>
    </source>
</evidence>
<dbReference type="SMART" id="SM00028">
    <property type="entry name" value="TPR"/>
    <property type="match status" value="1"/>
</dbReference>
<dbReference type="Gene3D" id="1.25.40.10">
    <property type="entry name" value="Tetratricopeptide repeat domain"/>
    <property type="match status" value="1"/>
</dbReference>
<keyword evidence="1" id="KW-0802">TPR repeat</keyword>
<dbReference type="AlphaFoldDB" id="A0A183B8D7"/>
<name>A0A183B8D7_9TREM</name>
<dbReference type="InterPro" id="IPR019734">
    <property type="entry name" value="TPR_rpt"/>
</dbReference>
<dbReference type="InterPro" id="IPR011990">
    <property type="entry name" value="TPR-like_helical_dom_sf"/>
</dbReference>
<organism evidence="2">
    <name type="scientific">Echinostoma caproni</name>
    <dbReference type="NCBI Taxonomy" id="27848"/>
    <lineage>
        <taxon>Eukaryota</taxon>
        <taxon>Metazoa</taxon>
        <taxon>Spiralia</taxon>
        <taxon>Lophotrochozoa</taxon>
        <taxon>Platyhelminthes</taxon>
        <taxon>Trematoda</taxon>
        <taxon>Digenea</taxon>
        <taxon>Plagiorchiida</taxon>
        <taxon>Echinostomata</taxon>
        <taxon>Echinostomatoidea</taxon>
        <taxon>Echinostomatidae</taxon>
        <taxon>Echinostoma</taxon>
    </lineage>
</organism>
<dbReference type="Pfam" id="PF00515">
    <property type="entry name" value="TPR_1"/>
    <property type="match status" value="1"/>
</dbReference>
<dbReference type="WBParaSite" id="ECPE_0001551201-mRNA-1">
    <property type="protein sequence ID" value="ECPE_0001551201-mRNA-1"/>
    <property type="gene ID" value="ECPE_0001551201"/>
</dbReference>